<feature type="domain" description="Glycosyltransferase subfamily 4-like N-terminal" evidence="1">
    <location>
        <begin position="22"/>
        <end position="191"/>
    </location>
</feature>
<dbReference type="AlphaFoldDB" id="A0A382PA58"/>
<sequence length="212" mass="24173">MQENTVKICLTVNSSPWSTFKGGGQLAVHHLACALSAKGHKVHVIYSKYLHEQFELDLPYHIHWVRHYDFAMVNLNIFSYSKALRTLAKKEKFDVIHGNAEEAYWAGKIARENNSAYVFTSHTPNIPNTSMLKGITNPIRFLKSINSYLLRESILEGDLVVAYSQFSRNLILKGFSAPSFNKVKIIPPGVENSWFDVERKLSTDPSLLFWGR</sequence>
<feature type="non-terminal residue" evidence="2">
    <location>
        <position position="212"/>
    </location>
</feature>
<name>A0A382PA58_9ZZZZ</name>
<accession>A0A382PA58</accession>
<dbReference type="InterPro" id="IPR028098">
    <property type="entry name" value="Glyco_trans_4-like_N"/>
</dbReference>
<reference evidence="2" key="1">
    <citation type="submission" date="2018-05" db="EMBL/GenBank/DDBJ databases">
        <authorList>
            <person name="Lanie J.A."/>
            <person name="Ng W.-L."/>
            <person name="Kazmierczak K.M."/>
            <person name="Andrzejewski T.M."/>
            <person name="Davidsen T.M."/>
            <person name="Wayne K.J."/>
            <person name="Tettelin H."/>
            <person name="Glass J.I."/>
            <person name="Rusch D."/>
            <person name="Podicherti R."/>
            <person name="Tsui H.-C.T."/>
            <person name="Winkler M.E."/>
        </authorList>
    </citation>
    <scope>NUCLEOTIDE SEQUENCE</scope>
</reference>
<dbReference type="SUPFAM" id="SSF53756">
    <property type="entry name" value="UDP-Glycosyltransferase/glycogen phosphorylase"/>
    <property type="match status" value="1"/>
</dbReference>
<dbReference type="EMBL" id="UINC01105502">
    <property type="protein sequence ID" value="SVC69475.1"/>
    <property type="molecule type" value="Genomic_DNA"/>
</dbReference>
<proteinExistence type="predicted"/>
<evidence type="ECO:0000313" key="2">
    <source>
        <dbReference type="EMBL" id="SVC69475.1"/>
    </source>
</evidence>
<dbReference type="Gene3D" id="3.40.50.2000">
    <property type="entry name" value="Glycogen Phosphorylase B"/>
    <property type="match status" value="1"/>
</dbReference>
<protein>
    <recommendedName>
        <fullName evidence="1">Glycosyltransferase subfamily 4-like N-terminal domain-containing protein</fullName>
    </recommendedName>
</protein>
<organism evidence="2">
    <name type="scientific">marine metagenome</name>
    <dbReference type="NCBI Taxonomy" id="408172"/>
    <lineage>
        <taxon>unclassified sequences</taxon>
        <taxon>metagenomes</taxon>
        <taxon>ecological metagenomes</taxon>
    </lineage>
</organism>
<evidence type="ECO:0000259" key="1">
    <source>
        <dbReference type="Pfam" id="PF13439"/>
    </source>
</evidence>
<gene>
    <name evidence="2" type="ORF">METZ01_LOCUS322329</name>
</gene>
<dbReference type="Pfam" id="PF13439">
    <property type="entry name" value="Glyco_transf_4"/>
    <property type="match status" value="1"/>
</dbReference>